<dbReference type="Proteomes" id="UP000251402">
    <property type="component" value="Chromosome"/>
</dbReference>
<dbReference type="EMBL" id="CP043450">
    <property type="protein sequence ID" value="QEM14273.1"/>
    <property type="molecule type" value="Genomic_DNA"/>
</dbReference>
<dbReference type="OrthoDB" id="670826at2"/>
<dbReference type="PANTHER" id="PTHR46769">
    <property type="entry name" value="POLYCYSTIC KIDNEY AND HEPATIC DISEASE 1 (AUTOSOMAL RECESSIVE)-LIKE 1"/>
    <property type="match status" value="1"/>
</dbReference>
<dbReference type="InterPro" id="IPR011042">
    <property type="entry name" value="6-blade_b-propeller_TolB-like"/>
</dbReference>
<dbReference type="KEGG" id="mrub:DEO27_031075"/>
<dbReference type="Gene3D" id="2.120.10.30">
    <property type="entry name" value="TolB, C-terminal domain"/>
    <property type="match status" value="2"/>
</dbReference>
<dbReference type="PANTHER" id="PTHR46769:SF2">
    <property type="entry name" value="FIBROCYSTIN-L ISOFORM 2 PRECURSOR-RELATED"/>
    <property type="match status" value="1"/>
</dbReference>
<protein>
    <recommendedName>
        <fullName evidence="3">IPT/TIG domain-containing protein</fullName>
    </recommendedName>
</protein>
<name>A0A5C1I8M6_9SPHI</name>
<feature type="domain" description="IPT/TIG" evidence="3">
    <location>
        <begin position="112"/>
        <end position="192"/>
    </location>
</feature>
<evidence type="ECO:0000313" key="4">
    <source>
        <dbReference type="EMBL" id="QEM14273.1"/>
    </source>
</evidence>
<dbReference type="AlphaFoldDB" id="A0A5C1I8M6"/>
<gene>
    <name evidence="4" type="ORF">DEO27_031075</name>
</gene>
<organism evidence="4 5">
    <name type="scientific">Mucilaginibacter rubeus</name>
    <dbReference type="NCBI Taxonomy" id="2027860"/>
    <lineage>
        <taxon>Bacteria</taxon>
        <taxon>Pseudomonadati</taxon>
        <taxon>Bacteroidota</taxon>
        <taxon>Sphingobacteriia</taxon>
        <taxon>Sphingobacteriales</taxon>
        <taxon>Sphingobacteriaceae</taxon>
        <taxon>Mucilaginibacter</taxon>
    </lineage>
</organism>
<keyword evidence="1 2" id="KW-0732">Signal</keyword>
<evidence type="ECO:0000259" key="3">
    <source>
        <dbReference type="SMART" id="SM00429"/>
    </source>
</evidence>
<dbReference type="SUPFAM" id="SSF81296">
    <property type="entry name" value="E set domains"/>
    <property type="match status" value="5"/>
</dbReference>
<dbReference type="InterPro" id="IPR014756">
    <property type="entry name" value="Ig_E-set"/>
</dbReference>
<evidence type="ECO:0000256" key="1">
    <source>
        <dbReference type="ARBA" id="ARBA00022729"/>
    </source>
</evidence>
<dbReference type="InterPro" id="IPR002909">
    <property type="entry name" value="IPT_dom"/>
</dbReference>
<dbReference type="PROSITE" id="PS51257">
    <property type="entry name" value="PROKAR_LIPOPROTEIN"/>
    <property type="match status" value="1"/>
</dbReference>
<feature type="signal peptide" evidence="2">
    <location>
        <begin position="1"/>
        <end position="24"/>
    </location>
</feature>
<accession>A0A5C1I8M6</accession>
<dbReference type="InterPro" id="IPR052387">
    <property type="entry name" value="Fibrocystin"/>
</dbReference>
<dbReference type="SMART" id="SM00429">
    <property type="entry name" value="IPT"/>
    <property type="match status" value="3"/>
</dbReference>
<dbReference type="RefSeq" id="WP_112573223.1">
    <property type="nucleotide sequence ID" value="NZ_CP043450.1"/>
</dbReference>
<dbReference type="Pfam" id="PF01833">
    <property type="entry name" value="TIG"/>
    <property type="match status" value="5"/>
</dbReference>
<dbReference type="Gene3D" id="2.60.40.10">
    <property type="entry name" value="Immunoglobulins"/>
    <property type="match status" value="5"/>
</dbReference>
<feature type="domain" description="IPT/TIG" evidence="3">
    <location>
        <begin position="273"/>
        <end position="351"/>
    </location>
</feature>
<feature type="domain" description="IPT/TIG" evidence="3">
    <location>
        <begin position="34"/>
        <end position="111"/>
    </location>
</feature>
<evidence type="ECO:0000313" key="5">
    <source>
        <dbReference type="Proteomes" id="UP000251402"/>
    </source>
</evidence>
<evidence type="ECO:0000256" key="2">
    <source>
        <dbReference type="SAM" id="SignalP"/>
    </source>
</evidence>
<keyword evidence="5" id="KW-1185">Reference proteome</keyword>
<dbReference type="InterPro" id="IPR013783">
    <property type="entry name" value="Ig-like_fold"/>
</dbReference>
<dbReference type="SUPFAM" id="SSF101898">
    <property type="entry name" value="NHL repeat"/>
    <property type="match status" value="1"/>
</dbReference>
<sequence>MKKYNLKFYSIVCCLMVVMLAACKKDHNKEAKPQPKVTEYYPNSGGEGTLVTVAGSGFSGSVSATFANTTADVVSVTPTEVVIRAPKGEHSGDIALKLDNASLTVGKYTYQDLSISKISPANGTAGAHVRVSGAGFSSATGPAVVTINGKTTQIVSASDTLLVVEVPANVGTGAVKVTVNGKDVTGQSFKYQAINSIKPITGGKGTTVRIDGSGFENTIAGNTIDFNGKQALVKEAGVDHIIVVAPDAVQTGPLSVTINGQKIVGPVFTVVPPPVIQTVTPLSGPAKTVMTIVGTTFSTILDENKVTVNGVVIPITAATATKLTLTIPGGTGNGKVVVSVNDQTVQGPDFKDQAVGITALSPQNGLAGTHVIISGLGFSTIASQNKVTFNGVAATVVNATAASLEVIAPDGLTSGPVKVVTDGVEAFAPADFKRAGVITLAGGPGSSSLSLVAYRSGSLAVDSKGNVYVIEVDLSRIKKIATNGTVTLFAGSPTGERGYVDAQGDKALFNLGANPGMDIDENDNLYVSDGTKVRKITPQGMVSTFAGNLGTINKMSFDETGMLYVMGSFNGGWKLDKDGNRSAISVIASSDNARPAPYNGYMYKVSNEEYYLDIYNIASGLTTNRWVGGNFGSADGVGNAAGFGSINGLVSDRSGFIYVSEYLNRSIRKINIATKEVTTAIQFTGGTNVDGAFNQVKSGFLGDITMDRQGNIYFIDLTNNAVRKIFLQ</sequence>
<reference evidence="4" key="1">
    <citation type="submission" date="2019-08" db="EMBL/GenBank/DDBJ databases">
        <title>Comparative genome analysis confer to the adaptation heavy metal polluted environment.</title>
        <authorList>
            <person name="Li Y."/>
        </authorList>
    </citation>
    <scope>NUCLEOTIDE SEQUENCE [LARGE SCALE GENOMIC DNA]</scope>
    <source>
        <strain evidence="4">P1</strain>
    </source>
</reference>
<proteinExistence type="predicted"/>
<feature type="chain" id="PRO_5023067829" description="IPT/TIG domain-containing protein" evidence="2">
    <location>
        <begin position="25"/>
        <end position="728"/>
    </location>
</feature>
<dbReference type="CDD" id="cd00603">
    <property type="entry name" value="IPT_PCSR"/>
    <property type="match status" value="2"/>
</dbReference>